<comment type="subcellular location">
    <subcellularLocation>
        <location evidence="2">Cytoplasm</location>
    </subcellularLocation>
</comment>
<dbReference type="AlphaFoldDB" id="A0A150J8T7"/>
<comment type="function">
    <text evidence="2">Part of ribonuclease P, a protein complex that generates mature tRNA molecules by cleaving their 5'-ends.</text>
</comment>
<gene>
    <name evidence="2 3" type="primary">rnp2</name>
    <name evidence="3" type="ORF">AMQ22_00169</name>
</gene>
<keyword evidence="2" id="KW-0540">Nuclease</keyword>
<evidence type="ECO:0000256" key="2">
    <source>
        <dbReference type="HAMAP-Rule" id="MF_00755"/>
    </source>
</evidence>
<keyword evidence="2" id="KW-0255">Endonuclease</keyword>
<dbReference type="Proteomes" id="UP000075398">
    <property type="component" value="Unassembled WGS sequence"/>
</dbReference>
<keyword evidence="1 2" id="KW-0819">tRNA processing</keyword>
<dbReference type="GO" id="GO:0005737">
    <property type="term" value="C:cytoplasm"/>
    <property type="evidence" value="ECO:0007669"/>
    <property type="project" value="UniProtKB-SubCell"/>
</dbReference>
<comment type="catalytic activity">
    <reaction evidence="2">
        <text>Endonucleolytic cleavage of RNA, removing 5'-extranucleotides from tRNA precursor.</text>
        <dbReference type="EC" id="3.1.26.5"/>
    </reaction>
</comment>
<protein>
    <recommendedName>
        <fullName evidence="2">Ribonuclease P protein component 2</fullName>
        <shortName evidence="2">RNase P component 2</shortName>
        <ecNumber evidence="2">3.1.26.5</ecNumber>
    </recommendedName>
    <alternativeName>
        <fullName evidence="2">Pop5</fullName>
    </alternativeName>
</protein>
<dbReference type="Gene3D" id="3.30.70.3250">
    <property type="entry name" value="Ribonuclease P, Pop5 subunit"/>
    <property type="match status" value="1"/>
</dbReference>
<dbReference type="GO" id="GO:0001682">
    <property type="term" value="P:tRNA 5'-leader removal"/>
    <property type="evidence" value="ECO:0007669"/>
    <property type="project" value="UniProtKB-UniRule"/>
</dbReference>
<dbReference type="STRING" id="1705564.APG08_01001"/>
<dbReference type="Pfam" id="PF01900">
    <property type="entry name" value="RNase_P_Rpp14"/>
    <property type="match status" value="1"/>
</dbReference>
<keyword evidence="2 3" id="KW-0378">Hydrolase</keyword>
<keyword evidence="2" id="KW-0963">Cytoplasm</keyword>
<reference evidence="3 4" key="1">
    <citation type="journal article" date="2016" name="ISME J.">
        <title>Chasing the elusive Euryarchaeota class WSA2: genomes reveal a uniquely fastidious methyl-reducing methanogen.</title>
        <authorList>
            <person name="Nobu M.K."/>
            <person name="Narihiro T."/>
            <person name="Kuroda K."/>
            <person name="Mei R."/>
            <person name="Liu W.T."/>
        </authorList>
    </citation>
    <scope>NUCLEOTIDE SEQUENCE [LARGE SCALE GENOMIC DNA]</scope>
    <source>
        <strain evidence="3">U1lsi0528_Bin055</strain>
    </source>
</reference>
<dbReference type="SUPFAM" id="SSF160350">
    <property type="entry name" value="Rnp2-like"/>
    <property type="match status" value="1"/>
</dbReference>
<sequence length="125" mass="14231">MFIISILDVFMSIKNPKTLREKTRYVSFKIEGGKDFKREDLVKAIWNSAIDFLGEFGASEIGLWVKEYDESNRYGVIESNIKSLYKAIFILSLTKSVGKEKVNILPLYVSGTIKGLEKNIESNVN</sequence>
<dbReference type="GO" id="GO:0004526">
    <property type="term" value="F:ribonuclease P activity"/>
    <property type="evidence" value="ECO:0007669"/>
    <property type="project" value="UniProtKB-UniRule"/>
</dbReference>
<name>A0A150J8T7_9EURY</name>
<evidence type="ECO:0000313" key="4">
    <source>
        <dbReference type="Proteomes" id="UP000075398"/>
    </source>
</evidence>
<dbReference type="HAMAP" id="MF_00755">
    <property type="entry name" value="RNase_P_2"/>
    <property type="match status" value="1"/>
</dbReference>
<evidence type="ECO:0000256" key="1">
    <source>
        <dbReference type="ARBA" id="ARBA00022694"/>
    </source>
</evidence>
<dbReference type="InterPro" id="IPR002759">
    <property type="entry name" value="Pop5/Rpp14/Rnp2-like"/>
</dbReference>
<comment type="subunit">
    <text evidence="2">Consists of a catalytic RNA component and at least 4-5 protein subunits.</text>
</comment>
<dbReference type="GO" id="GO:0030677">
    <property type="term" value="C:ribonuclease P complex"/>
    <property type="evidence" value="ECO:0007669"/>
    <property type="project" value="UniProtKB-UniRule"/>
</dbReference>
<comment type="caution">
    <text evidence="3">The sequence shown here is derived from an EMBL/GenBank/DDBJ whole genome shotgun (WGS) entry which is preliminary data.</text>
</comment>
<comment type="similarity">
    <text evidence="2">Belongs to the eukaryotic/archaeal RNase P protein component 2 family.</text>
</comment>
<proteinExistence type="inferred from homology"/>
<accession>A0A150J8T7</accession>
<dbReference type="EC" id="3.1.26.5" evidence="2"/>
<dbReference type="InterPro" id="IPR038085">
    <property type="entry name" value="Rnp2-like_sf"/>
</dbReference>
<evidence type="ECO:0000313" key="3">
    <source>
        <dbReference type="EMBL" id="KYC53639.1"/>
    </source>
</evidence>
<dbReference type="EMBL" id="LNGC01000003">
    <property type="protein sequence ID" value="KYC53639.1"/>
    <property type="molecule type" value="Genomic_DNA"/>
</dbReference>
<organism evidence="3 4">
    <name type="scientific">Candidatus Methanofastidiosum methylothiophilum</name>
    <dbReference type="NCBI Taxonomy" id="1705564"/>
    <lineage>
        <taxon>Archaea</taxon>
        <taxon>Methanobacteriati</taxon>
        <taxon>Methanobacteriota</taxon>
        <taxon>Stenosarchaea group</taxon>
        <taxon>Candidatus Methanofastidiosia</taxon>
        <taxon>Candidatus Methanofastidiosales</taxon>
        <taxon>Candidatus Methanofastidiosaceae</taxon>
        <taxon>Candidatus Methanofastidiosum</taxon>
    </lineage>
</organism>